<comment type="caution">
    <text evidence="2">The sequence shown here is derived from an EMBL/GenBank/DDBJ whole genome shotgun (WGS) entry which is preliminary data.</text>
</comment>
<dbReference type="EMBL" id="BMHQ01000002">
    <property type="protein sequence ID" value="GGE06625.1"/>
    <property type="molecule type" value="Genomic_DNA"/>
</dbReference>
<dbReference type="Pfam" id="PF01636">
    <property type="entry name" value="APH"/>
    <property type="match status" value="1"/>
</dbReference>
<dbReference type="Gene3D" id="3.90.1200.10">
    <property type="match status" value="1"/>
</dbReference>
<name>A0A8J2VE79_9BACL</name>
<evidence type="ECO:0000313" key="3">
    <source>
        <dbReference type="Proteomes" id="UP000625210"/>
    </source>
</evidence>
<reference evidence="2" key="2">
    <citation type="submission" date="2020-09" db="EMBL/GenBank/DDBJ databases">
        <authorList>
            <person name="Sun Q."/>
            <person name="Zhou Y."/>
        </authorList>
    </citation>
    <scope>NUCLEOTIDE SEQUENCE</scope>
    <source>
        <strain evidence="2">CGMCC 1.15179</strain>
    </source>
</reference>
<dbReference type="SUPFAM" id="SSF56112">
    <property type="entry name" value="Protein kinase-like (PK-like)"/>
    <property type="match status" value="1"/>
</dbReference>
<evidence type="ECO:0000259" key="1">
    <source>
        <dbReference type="Pfam" id="PF01636"/>
    </source>
</evidence>
<proteinExistence type="predicted"/>
<dbReference type="RefSeq" id="WP_373285899.1">
    <property type="nucleotide sequence ID" value="NZ_BMHQ01000002.1"/>
</dbReference>
<dbReference type="InterPro" id="IPR002575">
    <property type="entry name" value="Aminoglycoside_PTrfase"/>
</dbReference>
<dbReference type="AlphaFoldDB" id="A0A8J2VE79"/>
<keyword evidence="3" id="KW-1185">Reference proteome</keyword>
<protein>
    <recommendedName>
        <fullName evidence="1">Aminoglycoside phosphotransferase domain-containing protein</fullName>
    </recommendedName>
</protein>
<gene>
    <name evidence="2" type="ORF">GCM10011571_04720</name>
</gene>
<reference evidence="2" key="1">
    <citation type="journal article" date="2014" name="Int. J. Syst. Evol. Microbiol.">
        <title>Complete genome sequence of Corynebacterium casei LMG S-19264T (=DSM 44701T), isolated from a smear-ripened cheese.</title>
        <authorList>
            <consortium name="US DOE Joint Genome Institute (JGI-PGF)"/>
            <person name="Walter F."/>
            <person name="Albersmeier A."/>
            <person name="Kalinowski J."/>
            <person name="Ruckert C."/>
        </authorList>
    </citation>
    <scope>NUCLEOTIDE SEQUENCE</scope>
    <source>
        <strain evidence="2">CGMCC 1.15179</strain>
    </source>
</reference>
<organism evidence="2 3">
    <name type="scientific">Marinithermofilum abyssi</name>
    <dbReference type="NCBI Taxonomy" id="1571185"/>
    <lineage>
        <taxon>Bacteria</taxon>
        <taxon>Bacillati</taxon>
        <taxon>Bacillota</taxon>
        <taxon>Bacilli</taxon>
        <taxon>Bacillales</taxon>
        <taxon>Thermoactinomycetaceae</taxon>
        <taxon>Marinithermofilum</taxon>
    </lineage>
</organism>
<dbReference type="Proteomes" id="UP000625210">
    <property type="component" value="Unassembled WGS sequence"/>
</dbReference>
<sequence length="105" mass="11978">MANQVFGLFDFENASLGDPVSDLAKLTWSDLNLTDKVLQESYLLGYEAEAGRTVDRHLLILYQVISGVDTIYWVDKQESLSQENKTFREKGLQILLYACTQLRQS</sequence>
<accession>A0A8J2VE79</accession>
<dbReference type="InterPro" id="IPR011009">
    <property type="entry name" value="Kinase-like_dom_sf"/>
</dbReference>
<feature type="domain" description="Aminoglycoside phosphotransferase" evidence="1">
    <location>
        <begin position="3"/>
        <end position="50"/>
    </location>
</feature>
<evidence type="ECO:0000313" key="2">
    <source>
        <dbReference type="EMBL" id="GGE06625.1"/>
    </source>
</evidence>